<accession>A0A699IKE7</accession>
<organism evidence="1">
    <name type="scientific">Tanacetum cinerariifolium</name>
    <name type="common">Dalmatian daisy</name>
    <name type="synonym">Chrysanthemum cinerariifolium</name>
    <dbReference type="NCBI Taxonomy" id="118510"/>
    <lineage>
        <taxon>Eukaryota</taxon>
        <taxon>Viridiplantae</taxon>
        <taxon>Streptophyta</taxon>
        <taxon>Embryophyta</taxon>
        <taxon>Tracheophyta</taxon>
        <taxon>Spermatophyta</taxon>
        <taxon>Magnoliopsida</taxon>
        <taxon>eudicotyledons</taxon>
        <taxon>Gunneridae</taxon>
        <taxon>Pentapetalae</taxon>
        <taxon>asterids</taxon>
        <taxon>campanulids</taxon>
        <taxon>Asterales</taxon>
        <taxon>Asteraceae</taxon>
        <taxon>Asteroideae</taxon>
        <taxon>Anthemideae</taxon>
        <taxon>Anthemidinae</taxon>
        <taxon>Tanacetum</taxon>
    </lineage>
</organism>
<evidence type="ECO:0000313" key="1">
    <source>
        <dbReference type="EMBL" id="GEZ56668.1"/>
    </source>
</evidence>
<protein>
    <submittedName>
        <fullName evidence="1">RNA-directed DNA polymerase, eukaryota, reverse transcriptase zinc-binding domain protein</fullName>
    </submittedName>
</protein>
<reference evidence="1" key="1">
    <citation type="journal article" date="2019" name="Sci. Rep.">
        <title>Draft genome of Tanacetum cinerariifolium, the natural source of mosquito coil.</title>
        <authorList>
            <person name="Yamashiro T."/>
            <person name="Shiraishi A."/>
            <person name="Satake H."/>
            <person name="Nakayama K."/>
        </authorList>
    </citation>
    <scope>NUCLEOTIDE SEQUENCE</scope>
</reference>
<keyword evidence="1" id="KW-0808">Transferase</keyword>
<keyword evidence="1" id="KW-0695">RNA-directed DNA polymerase</keyword>
<gene>
    <name evidence="1" type="ORF">Tci_528641</name>
</gene>
<sequence>MVLVYVNLINPPKDKHPPLFMCEKCWDKSEKRSMLIKHEVSCRGPRRGTLPPEMVGGRKGGNDGEEGARWWKVSIENFDCFDEWLEWIDSIRMSKKTKIMMDAVFYTSWWMIWWFRNSKIFKEKAPKKACFLMSYKVNLLCGVVLGETNCLDGMIG</sequence>
<comment type="caution">
    <text evidence="1">The sequence shown here is derived from an EMBL/GenBank/DDBJ whole genome shotgun (WGS) entry which is preliminary data.</text>
</comment>
<proteinExistence type="predicted"/>
<name>A0A699IKE7_TANCI</name>
<dbReference type="GO" id="GO:0003964">
    <property type="term" value="F:RNA-directed DNA polymerase activity"/>
    <property type="evidence" value="ECO:0007669"/>
    <property type="project" value="UniProtKB-KW"/>
</dbReference>
<dbReference type="EMBL" id="BKCJ010294687">
    <property type="protein sequence ID" value="GEZ56668.1"/>
    <property type="molecule type" value="Genomic_DNA"/>
</dbReference>
<keyword evidence="1" id="KW-0548">Nucleotidyltransferase</keyword>
<dbReference type="AlphaFoldDB" id="A0A699IKE7"/>